<dbReference type="Proteomes" id="UP001059824">
    <property type="component" value="Chromosome"/>
</dbReference>
<dbReference type="GO" id="GO:0000156">
    <property type="term" value="F:phosphorelay response regulator activity"/>
    <property type="evidence" value="ECO:0007669"/>
    <property type="project" value="TreeGrafter"/>
</dbReference>
<evidence type="ECO:0000259" key="8">
    <source>
        <dbReference type="PROSITE" id="PS50110"/>
    </source>
</evidence>
<protein>
    <submittedName>
        <fullName evidence="10">Response regulator</fullName>
    </submittedName>
</protein>
<dbReference type="CDD" id="cd00383">
    <property type="entry name" value="trans_reg_C"/>
    <property type="match status" value="1"/>
</dbReference>
<feature type="modified residue" description="4-aspartylphosphate" evidence="6">
    <location>
        <position position="51"/>
    </location>
</feature>
<dbReference type="PROSITE" id="PS50110">
    <property type="entry name" value="RESPONSE_REGULATORY"/>
    <property type="match status" value="1"/>
</dbReference>
<keyword evidence="3" id="KW-0805">Transcription regulation</keyword>
<evidence type="ECO:0000256" key="2">
    <source>
        <dbReference type="ARBA" id="ARBA00023012"/>
    </source>
</evidence>
<dbReference type="KEGG" id="mama:GII36_02705"/>
<feature type="DNA-binding region" description="OmpR/PhoB-type" evidence="7">
    <location>
        <begin position="126"/>
        <end position="224"/>
    </location>
</feature>
<name>A0A857MJK2_9BACT</name>
<keyword evidence="1 6" id="KW-0597">Phosphoprotein</keyword>
<dbReference type="Gene3D" id="1.10.10.10">
    <property type="entry name" value="Winged helix-like DNA-binding domain superfamily/Winged helix DNA-binding domain"/>
    <property type="match status" value="1"/>
</dbReference>
<feature type="domain" description="Response regulatory" evidence="8">
    <location>
        <begin position="2"/>
        <end position="118"/>
    </location>
</feature>
<gene>
    <name evidence="10" type="ORF">GII36_02705</name>
</gene>
<dbReference type="FunFam" id="1.10.10.10:FF:000005">
    <property type="entry name" value="Two-component system response regulator"/>
    <property type="match status" value="1"/>
</dbReference>
<dbReference type="PROSITE" id="PS51755">
    <property type="entry name" value="OMPR_PHOB"/>
    <property type="match status" value="1"/>
</dbReference>
<evidence type="ECO:0000313" key="10">
    <source>
        <dbReference type="EMBL" id="QHN42754.1"/>
    </source>
</evidence>
<dbReference type="Gene3D" id="6.10.250.690">
    <property type="match status" value="1"/>
</dbReference>
<dbReference type="PANTHER" id="PTHR48111">
    <property type="entry name" value="REGULATOR OF RPOS"/>
    <property type="match status" value="1"/>
</dbReference>
<dbReference type="GO" id="GO:0006355">
    <property type="term" value="P:regulation of DNA-templated transcription"/>
    <property type="evidence" value="ECO:0007669"/>
    <property type="project" value="InterPro"/>
</dbReference>
<dbReference type="SUPFAM" id="SSF52172">
    <property type="entry name" value="CheY-like"/>
    <property type="match status" value="1"/>
</dbReference>
<dbReference type="SMART" id="SM00448">
    <property type="entry name" value="REC"/>
    <property type="match status" value="1"/>
</dbReference>
<dbReference type="InterPro" id="IPR036388">
    <property type="entry name" value="WH-like_DNA-bd_sf"/>
</dbReference>
<evidence type="ECO:0000256" key="6">
    <source>
        <dbReference type="PROSITE-ProRule" id="PRU00169"/>
    </source>
</evidence>
<dbReference type="GO" id="GO:0005829">
    <property type="term" value="C:cytosol"/>
    <property type="evidence" value="ECO:0007669"/>
    <property type="project" value="TreeGrafter"/>
</dbReference>
<evidence type="ECO:0000259" key="9">
    <source>
        <dbReference type="PROSITE" id="PS51755"/>
    </source>
</evidence>
<dbReference type="Pfam" id="PF00486">
    <property type="entry name" value="Trans_reg_C"/>
    <property type="match status" value="1"/>
</dbReference>
<proteinExistence type="predicted"/>
<keyword evidence="11" id="KW-1185">Reference proteome</keyword>
<evidence type="ECO:0000256" key="1">
    <source>
        <dbReference type="ARBA" id="ARBA00022553"/>
    </source>
</evidence>
<dbReference type="InterPro" id="IPR001867">
    <property type="entry name" value="OmpR/PhoB-type_DNA-bd"/>
</dbReference>
<evidence type="ECO:0000256" key="5">
    <source>
        <dbReference type="ARBA" id="ARBA00023163"/>
    </source>
</evidence>
<dbReference type="AlphaFoldDB" id="A0A857MJK2"/>
<reference evidence="10" key="1">
    <citation type="journal article" date="2021" name="Nat. Microbiol.">
        <title>Cocultivation of an ultrasmall environmental parasitic bacterium with lytic ability against bacteria associated with wastewater foams.</title>
        <authorList>
            <person name="Batinovic S."/>
            <person name="Rose J.J.A."/>
            <person name="Ratcliffe J."/>
            <person name="Seviour R.J."/>
            <person name="Petrovski S."/>
        </authorList>
    </citation>
    <scope>NUCLEOTIDE SEQUENCE</scope>
    <source>
        <strain evidence="10">JR1</strain>
    </source>
</reference>
<evidence type="ECO:0000256" key="4">
    <source>
        <dbReference type="ARBA" id="ARBA00023125"/>
    </source>
</evidence>
<sequence length="225" mass="25302">MRILVIEDEVKIANALARALRGQGYAVDVEHDSDGGYAMASTEPYDIMIVDRLLPGEYADGVALLRKLREEDIDAPALILTALGSTEQKTEGLDAGADDYLTKPFSVDELLARVRALLRRPTIHQDTVLRAGKLSLNTTLHETSYDGELLDLTVKEQALLEYLMRSEGRPVSKEQIISHVWDFDADILPNTVEVYIKYLRGKIDNRFKVHYIKTVRGVGYKFEAH</sequence>
<dbReference type="InterPro" id="IPR039420">
    <property type="entry name" value="WalR-like"/>
</dbReference>
<dbReference type="Pfam" id="PF00072">
    <property type="entry name" value="Response_reg"/>
    <property type="match status" value="1"/>
</dbReference>
<dbReference type="EMBL" id="CP045921">
    <property type="protein sequence ID" value="QHN42754.1"/>
    <property type="molecule type" value="Genomic_DNA"/>
</dbReference>
<dbReference type="InterPro" id="IPR011006">
    <property type="entry name" value="CheY-like_superfamily"/>
</dbReference>
<dbReference type="PANTHER" id="PTHR48111:SF22">
    <property type="entry name" value="REGULATOR OF RPOS"/>
    <property type="match status" value="1"/>
</dbReference>
<dbReference type="GO" id="GO:0000976">
    <property type="term" value="F:transcription cis-regulatory region binding"/>
    <property type="evidence" value="ECO:0007669"/>
    <property type="project" value="TreeGrafter"/>
</dbReference>
<organism evidence="10 11">
    <name type="scientific">Candidatus Mycosynbacter amalyticus</name>
    <dbReference type="NCBI Taxonomy" id="2665156"/>
    <lineage>
        <taxon>Bacteria</taxon>
        <taxon>Candidatus Saccharimonadota</taxon>
        <taxon>Candidatus Saccharimonadota incertae sedis</taxon>
        <taxon>Candidatus Mycosynbacter</taxon>
    </lineage>
</organism>
<dbReference type="InterPro" id="IPR001789">
    <property type="entry name" value="Sig_transdc_resp-reg_receiver"/>
</dbReference>
<feature type="domain" description="OmpR/PhoB-type" evidence="9">
    <location>
        <begin position="126"/>
        <end position="224"/>
    </location>
</feature>
<accession>A0A857MJK2</accession>
<keyword evidence="2" id="KW-0902">Two-component regulatory system</keyword>
<dbReference type="GO" id="GO:0032993">
    <property type="term" value="C:protein-DNA complex"/>
    <property type="evidence" value="ECO:0007669"/>
    <property type="project" value="TreeGrafter"/>
</dbReference>
<evidence type="ECO:0000313" key="11">
    <source>
        <dbReference type="Proteomes" id="UP001059824"/>
    </source>
</evidence>
<keyword evidence="5" id="KW-0804">Transcription</keyword>
<keyword evidence="4 7" id="KW-0238">DNA-binding</keyword>
<evidence type="ECO:0000256" key="3">
    <source>
        <dbReference type="ARBA" id="ARBA00023015"/>
    </source>
</evidence>
<dbReference type="RefSeq" id="WP_260764285.1">
    <property type="nucleotide sequence ID" value="NZ_CP045921.1"/>
</dbReference>
<evidence type="ECO:0000256" key="7">
    <source>
        <dbReference type="PROSITE-ProRule" id="PRU01091"/>
    </source>
</evidence>
<dbReference type="Gene3D" id="3.40.50.2300">
    <property type="match status" value="1"/>
</dbReference>
<dbReference type="SMART" id="SM00862">
    <property type="entry name" value="Trans_reg_C"/>
    <property type="match status" value="1"/>
</dbReference>